<evidence type="ECO:0000313" key="2">
    <source>
        <dbReference type="Proteomes" id="UP000819052"/>
    </source>
</evidence>
<dbReference type="InterPro" id="IPR013762">
    <property type="entry name" value="Integrase-like_cat_sf"/>
</dbReference>
<reference evidence="1 2" key="1">
    <citation type="submission" date="2019-09" db="EMBL/GenBank/DDBJ databases">
        <title>Taxonomy of Antarctic Massilia spp.: description of Massilia rubra sp. nov., Massilia aquatica sp. nov., Massilia mucilaginosa sp. nov., Massilia frigida sp. nov. isolated from streams, lakes and regoliths.</title>
        <authorList>
            <person name="Holochova P."/>
            <person name="Sedlacek I."/>
            <person name="Kralova S."/>
            <person name="Maslanova I."/>
            <person name="Busse H.-J."/>
            <person name="Stankova E."/>
            <person name="Vrbovska V."/>
            <person name="Kovarovic V."/>
            <person name="Bartak M."/>
            <person name="Svec P."/>
            <person name="Pantucek R."/>
        </authorList>
    </citation>
    <scope>NUCLEOTIDE SEQUENCE [LARGE SCALE GENOMIC DNA]</scope>
    <source>
        <strain evidence="1 2">CCM 8693</strain>
    </source>
</reference>
<accession>A0ABX0MHB0</accession>
<dbReference type="EMBL" id="VVIW01000022">
    <property type="protein sequence ID" value="NHZ43637.1"/>
    <property type="molecule type" value="Genomic_DNA"/>
</dbReference>
<dbReference type="Gene3D" id="1.10.443.10">
    <property type="entry name" value="Intergrase catalytic core"/>
    <property type="match status" value="1"/>
</dbReference>
<evidence type="ECO:0000313" key="1">
    <source>
        <dbReference type="EMBL" id="NHZ43637.1"/>
    </source>
</evidence>
<dbReference type="Proteomes" id="UP000819052">
    <property type="component" value="Unassembled WGS sequence"/>
</dbReference>
<sequence>MMTSAWRDFAKCVVVYKCRVEQRTPVAASEVHRAVRALASITSKEPWDLTADELRLGLSLAPQRSRKFKAICGYFDENFLGKVITLRDGVMATRTQLPNILHTLSERKSAEKLPDREALYELTRIIWREVPRGHFDAMRFYALRLLLLTGLRVYEVTNLPVDCLREEGLTLSTSADLVEEMGGAKTVMYLRYFAEKTSSRLSAMHLHEKRQYIPVRFQGIVRETVGLIQAATDELRRTLRNQFSAGCRHIWQYAPNDEVPLTEACELLGLNWPNDQSISPQTLLGKALHIPASEVSATLTAERLERYFSEQLGKKSDFRQFRLPDDTDMPASELLFLVPAKRSNYRDADLNMYAAINTFSPQQVSVALGLLGSGKSLFGRYGATEAVHAYRLNAHMFRHLLNTELFRQAVADTIITHHFGRESVAQSYEYDHRSLLEKLDFIDLPQVGQDLLGGSPAELIGKMVIGGLAPESHIARSFKKVQREQGDITAFEYLKANADGFHVTPYGFCANSFSLNPCARHLKCFDNCGHFVASEKKEHRFSLEALKASLVATRERANAKPIKSVGRTNQIEHATKLIAGVESALAAMPGAAVFVNGVDHSSQPVGVFE</sequence>
<proteinExistence type="predicted"/>
<comment type="caution">
    <text evidence="1">The sequence shown here is derived from an EMBL/GenBank/DDBJ whole genome shotgun (WGS) entry which is preliminary data.</text>
</comment>
<keyword evidence="2" id="KW-1185">Reference proteome</keyword>
<organism evidence="1 2">
    <name type="scientific">Massilia aquatica</name>
    <dbReference type="NCBI Taxonomy" id="2609000"/>
    <lineage>
        <taxon>Bacteria</taxon>
        <taxon>Pseudomonadati</taxon>
        <taxon>Pseudomonadota</taxon>
        <taxon>Betaproteobacteria</taxon>
        <taxon>Burkholderiales</taxon>
        <taxon>Oxalobacteraceae</taxon>
        <taxon>Telluria group</taxon>
        <taxon>Massilia</taxon>
    </lineage>
</organism>
<name>A0ABX0MHB0_9BURK</name>
<evidence type="ECO:0008006" key="3">
    <source>
        <dbReference type="Google" id="ProtNLM"/>
    </source>
</evidence>
<gene>
    <name evidence="1" type="ORF">F1609_26235</name>
</gene>
<dbReference type="RefSeq" id="WP_167079605.1">
    <property type="nucleotide sequence ID" value="NZ_VVIW01000022.1"/>
</dbReference>
<protein>
    <recommendedName>
        <fullName evidence="3">Integrase</fullName>
    </recommendedName>
</protein>